<dbReference type="SUPFAM" id="SSF52788">
    <property type="entry name" value="Phosphotyrosine protein phosphatases I"/>
    <property type="match status" value="1"/>
</dbReference>
<dbReference type="PANTHER" id="PTHR43428">
    <property type="entry name" value="ARSENATE REDUCTASE"/>
    <property type="match status" value="1"/>
</dbReference>
<dbReference type="KEGG" id="hsn:DV733_06670"/>
<evidence type="ECO:0000259" key="3">
    <source>
        <dbReference type="SMART" id="SM00226"/>
    </source>
</evidence>
<dbReference type="PANTHER" id="PTHR43428:SF1">
    <property type="entry name" value="ARSENATE REDUCTASE"/>
    <property type="match status" value="1"/>
</dbReference>
<accession>A0A4D6HCH6</accession>
<dbReference type="InterPro" id="IPR023485">
    <property type="entry name" value="Ptyr_pPase"/>
</dbReference>
<dbReference type="Proteomes" id="UP000296706">
    <property type="component" value="Chromosome"/>
</dbReference>
<name>A0A4D6HCH6_9EURY</name>
<evidence type="ECO:0000313" key="5">
    <source>
        <dbReference type="Proteomes" id="UP000296706"/>
    </source>
</evidence>
<evidence type="ECO:0000313" key="4">
    <source>
        <dbReference type="EMBL" id="QCC50946.1"/>
    </source>
</evidence>
<reference evidence="4 5" key="1">
    <citation type="journal article" date="2019" name="Nat. Commun.">
        <title>A new type of DNA phosphorothioation-based antiviral system in archaea.</title>
        <authorList>
            <person name="Xiong L."/>
            <person name="Liu S."/>
            <person name="Chen S."/>
            <person name="Xiao Y."/>
            <person name="Zhu B."/>
            <person name="Gao Y."/>
            <person name="Zhang Y."/>
            <person name="Chen B."/>
            <person name="Luo J."/>
            <person name="Deng Z."/>
            <person name="Chen X."/>
            <person name="Wang L."/>
            <person name="Chen S."/>
        </authorList>
    </citation>
    <scope>NUCLEOTIDE SEQUENCE [LARGE SCALE GENOMIC DNA]</scope>
    <source>
        <strain evidence="4 5">CBA1105</strain>
    </source>
</reference>
<dbReference type="GO" id="GO:0046685">
    <property type="term" value="P:response to arsenic-containing substance"/>
    <property type="evidence" value="ECO:0007669"/>
    <property type="project" value="UniProtKB-KW"/>
</dbReference>
<dbReference type="Pfam" id="PF01451">
    <property type="entry name" value="LMWPc"/>
    <property type="match status" value="1"/>
</dbReference>
<dbReference type="STRING" id="1457250.GCA_000755225_00150"/>
<feature type="region of interest" description="Disordered" evidence="2">
    <location>
        <begin position="152"/>
        <end position="171"/>
    </location>
</feature>
<dbReference type="SMART" id="SM00226">
    <property type="entry name" value="LMWPc"/>
    <property type="match status" value="1"/>
</dbReference>
<keyword evidence="5" id="KW-1185">Reference proteome</keyword>
<dbReference type="EMBL" id="CP031310">
    <property type="protein sequence ID" value="QCC50946.1"/>
    <property type="molecule type" value="Genomic_DNA"/>
</dbReference>
<gene>
    <name evidence="4" type="ORF">DV733_06670</name>
</gene>
<evidence type="ECO:0000256" key="2">
    <source>
        <dbReference type="SAM" id="MobiDB-lite"/>
    </source>
</evidence>
<keyword evidence="1" id="KW-0059">Arsenical resistance</keyword>
<dbReference type="InterPro" id="IPR036196">
    <property type="entry name" value="Ptyr_pPase_sf"/>
</dbReference>
<dbReference type="AlphaFoldDB" id="A0A4D6HCH6"/>
<feature type="domain" description="Phosphotyrosine protein phosphatase I" evidence="3">
    <location>
        <begin position="12"/>
        <end position="144"/>
    </location>
</feature>
<dbReference type="Gene3D" id="3.40.50.2300">
    <property type="match status" value="1"/>
</dbReference>
<proteinExistence type="predicted"/>
<organism evidence="4 5">
    <name type="scientific">Halapricum salinum</name>
    <dbReference type="NCBI Taxonomy" id="1457250"/>
    <lineage>
        <taxon>Archaea</taxon>
        <taxon>Methanobacteriati</taxon>
        <taxon>Methanobacteriota</taxon>
        <taxon>Stenosarchaea group</taxon>
        <taxon>Halobacteria</taxon>
        <taxon>Halobacteriales</taxon>
        <taxon>Haloarculaceae</taxon>
        <taxon>Halapricum</taxon>
    </lineage>
</organism>
<evidence type="ECO:0000256" key="1">
    <source>
        <dbReference type="ARBA" id="ARBA00022849"/>
    </source>
</evidence>
<protein>
    <submittedName>
        <fullName evidence="4">Low molecular weight phosphatase family protein</fullName>
    </submittedName>
</protein>
<sequence length="171" mass="19221">MVVHYMANSDSIRVDFICPQNAGRSQMAAAFAERERADRELERVVEVHSSGTRPAESVHDEVVEAMAEVDIDVSDRSPTYVVPEALETSHFVITMGCTVAEFNPEHYGVESREWNLTNPDGEDMETVREVRDEIETRVGALFDEIEEIATGRTESQSLPQRVSDTISDIFK</sequence>